<dbReference type="RefSeq" id="XP_016626223.1">
    <property type="nucleotide sequence ID" value="XM_016782671.1"/>
</dbReference>
<gene>
    <name evidence="2" type="ORF">Z520_12184</name>
</gene>
<proteinExistence type="predicted"/>
<evidence type="ECO:0000313" key="3">
    <source>
        <dbReference type="Proteomes" id="UP000053411"/>
    </source>
</evidence>
<feature type="region of interest" description="Disordered" evidence="1">
    <location>
        <begin position="311"/>
        <end position="352"/>
    </location>
</feature>
<feature type="compositionally biased region" description="Basic and acidic residues" evidence="1">
    <location>
        <begin position="342"/>
        <end position="352"/>
    </location>
</feature>
<accession>A0A0D2GRE0</accession>
<keyword evidence="3" id="KW-1185">Reference proteome</keyword>
<sequence>MSVPAHGGSDEITPPSSFHGPPLTPPPTDEKTACDKSYILRQIAEHKSSYRGQAIYKVDKTVWTAVSSDLLHDDKLRYARSVHQVNGVVTLMSKHRFDYFPSIERLVLRVPEIEHEHFSRSLSSRITEHLRTFSHGSGSAAEFAKDILDVGSVTITSRDPEYGTHCPDGAFQHSKSPDPNVVIEVAYSQNRKDLRTLADEYILGSDLKIGVLIGVDLDYRRSKRATFSIWRARLRGPDDDKAWVAEAVVANQIFRHDDGTPNIDQNAGLHLCLEDFADQETCRQFNDIDRDIFVSCEELYQFLERGEAVAKITKSKKPEPSPPLKKRRRAPTPEEQLEDSDEKAYVEDEERV</sequence>
<dbReference type="VEuPathDB" id="FungiDB:Z520_12184"/>
<organism evidence="2 3">
    <name type="scientific">Fonsecaea multimorphosa CBS 102226</name>
    <dbReference type="NCBI Taxonomy" id="1442371"/>
    <lineage>
        <taxon>Eukaryota</taxon>
        <taxon>Fungi</taxon>
        <taxon>Dikarya</taxon>
        <taxon>Ascomycota</taxon>
        <taxon>Pezizomycotina</taxon>
        <taxon>Eurotiomycetes</taxon>
        <taxon>Chaetothyriomycetidae</taxon>
        <taxon>Chaetothyriales</taxon>
        <taxon>Herpotrichiellaceae</taxon>
        <taxon>Fonsecaea</taxon>
    </lineage>
</organism>
<evidence type="ECO:0008006" key="4">
    <source>
        <dbReference type="Google" id="ProtNLM"/>
    </source>
</evidence>
<dbReference type="Proteomes" id="UP000053411">
    <property type="component" value="Unassembled WGS sequence"/>
</dbReference>
<dbReference type="EMBL" id="KN848110">
    <property type="protein sequence ID" value="KIX92100.1"/>
    <property type="molecule type" value="Genomic_DNA"/>
</dbReference>
<feature type="region of interest" description="Disordered" evidence="1">
    <location>
        <begin position="1"/>
        <end position="31"/>
    </location>
</feature>
<dbReference type="OrthoDB" id="4363080at2759"/>
<evidence type="ECO:0000256" key="1">
    <source>
        <dbReference type="SAM" id="MobiDB-lite"/>
    </source>
</evidence>
<dbReference type="AlphaFoldDB" id="A0A0D2GRE0"/>
<evidence type="ECO:0000313" key="2">
    <source>
        <dbReference type="EMBL" id="KIX92100.1"/>
    </source>
</evidence>
<dbReference type="GeneID" id="27717930"/>
<protein>
    <recommendedName>
        <fullName evidence="4">Restriction endonuclease domain-containing protein</fullName>
    </recommendedName>
</protein>
<name>A0A0D2GRE0_9EURO</name>
<dbReference type="STRING" id="1442371.A0A0D2GRE0"/>
<reference evidence="2 3" key="1">
    <citation type="submission" date="2015-01" db="EMBL/GenBank/DDBJ databases">
        <title>The Genome Sequence of Fonsecaea multimorphosa CBS 102226.</title>
        <authorList>
            <consortium name="The Broad Institute Genomics Platform"/>
            <person name="Cuomo C."/>
            <person name="de Hoog S."/>
            <person name="Gorbushina A."/>
            <person name="Stielow B."/>
            <person name="Teixiera M."/>
            <person name="Abouelleil A."/>
            <person name="Chapman S.B."/>
            <person name="Priest M."/>
            <person name="Young S.K."/>
            <person name="Wortman J."/>
            <person name="Nusbaum C."/>
            <person name="Birren B."/>
        </authorList>
    </citation>
    <scope>NUCLEOTIDE SEQUENCE [LARGE SCALE GENOMIC DNA]</scope>
    <source>
        <strain evidence="2 3">CBS 102226</strain>
    </source>
</reference>